<dbReference type="Proteomes" id="UP000036851">
    <property type="component" value="Unassembled WGS sequence"/>
</dbReference>
<gene>
    <name evidence="3" type="ORF">NG42_02695</name>
    <name evidence="2" type="ORF">NG43_19040</name>
</gene>
<dbReference type="Pfam" id="PF04488">
    <property type="entry name" value="Gly_transf_sug"/>
    <property type="match status" value="1"/>
</dbReference>
<organism evidence="2 4">
    <name type="scientific">Winslowiella iniecta</name>
    <dbReference type="NCBI Taxonomy" id="1560201"/>
    <lineage>
        <taxon>Bacteria</taxon>
        <taxon>Pseudomonadati</taxon>
        <taxon>Pseudomonadota</taxon>
        <taxon>Gammaproteobacteria</taxon>
        <taxon>Enterobacterales</taxon>
        <taxon>Erwiniaceae</taxon>
        <taxon>Winslowiella</taxon>
    </lineage>
</organism>
<dbReference type="GO" id="GO:0016020">
    <property type="term" value="C:membrane"/>
    <property type="evidence" value="ECO:0007669"/>
    <property type="project" value="GOC"/>
</dbReference>
<evidence type="ECO:0000313" key="3">
    <source>
        <dbReference type="EMBL" id="KOC92130.1"/>
    </source>
</evidence>
<dbReference type="SUPFAM" id="SSF53448">
    <property type="entry name" value="Nucleotide-diphospho-sugar transferases"/>
    <property type="match status" value="1"/>
</dbReference>
<name>A0A0L7T1K3_9GAMM</name>
<dbReference type="EMBL" id="JRXF01000038">
    <property type="protein sequence ID" value="KOC89208.1"/>
    <property type="molecule type" value="Genomic_DNA"/>
</dbReference>
<dbReference type="Gene3D" id="3.90.550.20">
    <property type="match status" value="1"/>
</dbReference>
<dbReference type="OrthoDB" id="9802987at2"/>
<evidence type="ECO:0000313" key="2">
    <source>
        <dbReference type="EMBL" id="KOC89208.1"/>
    </source>
</evidence>
<keyword evidence="5" id="KW-1185">Reference proteome</keyword>
<dbReference type="InterPro" id="IPR029044">
    <property type="entry name" value="Nucleotide-diphossugar_trans"/>
</dbReference>
<comment type="caution">
    <text evidence="2">The sequence shown here is derived from an EMBL/GenBank/DDBJ whole genome shotgun (WGS) entry which is preliminary data.</text>
</comment>
<dbReference type="InterPro" id="IPR051706">
    <property type="entry name" value="Glycosyltransferase_domain"/>
</dbReference>
<dbReference type="PANTHER" id="PTHR32385">
    <property type="entry name" value="MANNOSYL PHOSPHORYLINOSITOL CERAMIDE SYNTHASE"/>
    <property type="match status" value="1"/>
</dbReference>
<evidence type="ECO:0000313" key="5">
    <source>
        <dbReference type="Proteomes" id="UP000037088"/>
    </source>
</evidence>
<dbReference type="GO" id="GO:0051999">
    <property type="term" value="P:mannosyl-inositol phosphorylceramide biosynthetic process"/>
    <property type="evidence" value="ECO:0007669"/>
    <property type="project" value="TreeGrafter"/>
</dbReference>
<evidence type="ECO:0000313" key="4">
    <source>
        <dbReference type="Proteomes" id="UP000036851"/>
    </source>
</evidence>
<dbReference type="RefSeq" id="WP_052897551.1">
    <property type="nucleotide sequence ID" value="NZ_JRXE01000003.1"/>
</dbReference>
<dbReference type="PATRIC" id="fig|1560201.3.peg.580"/>
<sequence length="219" mass="25861">MIPKVLHFIWFGGRDFPALETRCIESWKRYLPDYEIKRWDETNYTSDDPGFAKAFAKKQWAFCADYARLDILAKHGGVYLDTDVELVKSFDPFLGHECFVGMESEQYMGCAIIGAQPGNEFMAKCLDEVRTSLVKDFIPMPKIFQYVYENNRFPSLKVYPRDYFYPYNPFAYPIKNLMFSDLTENTHAIHHWNYSWRPSVPERIVAKLKRVLSKNKFIK</sequence>
<dbReference type="Proteomes" id="UP000037088">
    <property type="component" value="Unassembled WGS sequence"/>
</dbReference>
<accession>A0A0L7T1K3</accession>
<dbReference type="EMBL" id="JRXE01000003">
    <property type="protein sequence ID" value="KOC92130.1"/>
    <property type="molecule type" value="Genomic_DNA"/>
</dbReference>
<dbReference type="STRING" id="1560201.NG42_02695"/>
<reference evidence="4 5" key="1">
    <citation type="journal article" date="2015" name="Int. J. Syst. Evol. Microbiol.">
        <title>Erwinia iniecta sp. nov., isolated from Russian wheat aphids (Diuraphis noxia).</title>
        <authorList>
            <person name="Campillo T."/>
            <person name="Luna E."/>
            <person name="Portier P."/>
            <person name="Fischer-Le Saux M."/>
            <person name="Lapitan N."/>
            <person name="Tisserat N.A."/>
            <person name="Leach J.E."/>
        </authorList>
    </citation>
    <scope>NUCLEOTIDE SEQUENCE [LARGE SCALE GENOMIC DNA]</scope>
    <source>
        <strain evidence="3 5">B120</strain>
        <strain evidence="2 4">B149</strain>
    </source>
</reference>
<dbReference type="PANTHER" id="PTHR32385:SF15">
    <property type="entry name" value="INOSITOL PHOSPHOCERAMIDE MANNOSYLTRANSFERASE 1"/>
    <property type="match status" value="1"/>
</dbReference>
<keyword evidence="1 2" id="KW-0808">Transferase</keyword>
<dbReference type="GO" id="GO:0000030">
    <property type="term" value="F:mannosyltransferase activity"/>
    <property type="evidence" value="ECO:0007669"/>
    <property type="project" value="TreeGrafter"/>
</dbReference>
<evidence type="ECO:0000256" key="1">
    <source>
        <dbReference type="ARBA" id="ARBA00022679"/>
    </source>
</evidence>
<dbReference type="InterPro" id="IPR007577">
    <property type="entry name" value="GlycoTrfase_DXD_sugar-bd_CS"/>
</dbReference>
<dbReference type="AlphaFoldDB" id="A0A0L7T1K3"/>
<proteinExistence type="predicted"/>
<protein>
    <submittedName>
        <fullName evidence="2">TcdA/TcdB catalytic glycosyltransferase domain protein</fullName>
    </submittedName>
</protein>